<comment type="similarity">
    <text evidence="2 9">Belongs to the insulin family.</text>
</comment>
<evidence type="ECO:0000313" key="14">
    <source>
        <dbReference type="Proteomes" id="UP000295264"/>
    </source>
</evidence>
<keyword evidence="7" id="KW-1015">Disulfide bond</keyword>
<evidence type="ECO:0000259" key="12">
    <source>
        <dbReference type="SMART" id="SM00078"/>
    </source>
</evidence>
<feature type="domain" description="Insulin-like" evidence="12">
    <location>
        <begin position="32"/>
        <end position="200"/>
    </location>
</feature>
<dbReference type="PANTHER" id="PTHR12004:SF13">
    <property type="entry name" value="PRORELAXIN H2"/>
    <property type="match status" value="1"/>
</dbReference>
<comment type="function">
    <text evidence="8">Relaxin is an ovarian hormone that acts with estrogen to produce dilatation of the birth canal in many mammals.</text>
</comment>
<dbReference type="Pfam" id="PF00049">
    <property type="entry name" value="Insulin"/>
    <property type="match status" value="1"/>
</dbReference>
<keyword evidence="5" id="KW-0165">Cleavage on pair of basic residues</keyword>
<protein>
    <recommendedName>
        <fullName evidence="12">Insulin-like domain-containing protein</fullName>
    </recommendedName>
</protein>
<dbReference type="CDD" id="cd04365">
    <property type="entry name" value="IlGF_relaxin_like"/>
    <property type="match status" value="1"/>
</dbReference>
<evidence type="ECO:0000256" key="10">
    <source>
        <dbReference type="SAM" id="MobiDB-lite"/>
    </source>
</evidence>
<keyword evidence="4 9" id="KW-0964">Secreted</keyword>
<dbReference type="SUPFAM" id="SSF56994">
    <property type="entry name" value="Insulin-like"/>
    <property type="match status" value="1"/>
</dbReference>
<comment type="subcellular location">
    <subcellularLocation>
        <location evidence="1 9">Secreted</location>
    </subcellularLocation>
</comment>
<dbReference type="AlphaFoldDB" id="A0A484H137"/>
<dbReference type="PANTHER" id="PTHR12004">
    <property type="entry name" value="RELAXIN"/>
    <property type="match status" value="1"/>
</dbReference>
<evidence type="ECO:0000256" key="1">
    <source>
        <dbReference type="ARBA" id="ARBA00004613"/>
    </source>
</evidence>
<comment type="caution">
    <text evidence="13">The sequence shown here is derived from an EMBL/GenBank/DDBJ whole genome shotgun (WGS) entry which is preliminary data.</text>
</comment>
<dbReference type="PROSITE" id="PS00262">
    <property type="entry name" value="INSULIN"/>
    <property type="match status" value="1"/>
</dbReference>
<evidence type="ECO:0000256" key="3">
    <source>
        <dbReference type="ARBA" id="ARBA00011207"/>
    </source>
</evidence>
<keyword evidence="11" id="KW-0732">Signal</keyword>
<dbReference type="CDD" id="cd00101">
    <property type="entry name" value="IlGF_like"/>
    <property type="match status" value="1"/>
</dbReference>
<dbReference type="PRINTS" id="PR02004">
    <property type="entry name" value="RELAXIN"/>
</dbReference>
<dbReference type="InterPro" id="IPR022421">
    <property type="entry name" value="Relaxin"/>
</dbReference>
<dbReference type="Proteomes" id="UP000295264">
    <property type="component" value="Unassembled WGS sequence"/>
</dbReference>
<dbReference type="InterPro" id="IPR022353">
    <property type="entry name" value="Insulin_CS"/>
</dbReference>
<feature type="signal peptide" evidence="11">
    <location>
        <begin position="1"/>
        <end position="25"/>
    </location>
</feature>
<organism evidence="13 14">
    <name type="scientific">Sousa chinensis</name>
    <name type="common">Indo-pacific humpbacked dolphin</name>
    <name type="synonym">Steno chinensis</name>
    <dbReference type="NCBI Taxonomy" id="103600"/>
    <lineage>
        <taxon>Eukaryota</taxon>
        <taxon>Metazoa</taxon>
        <taxon>Chordata</taxon>
        <taxon>Craniata</taxon>
        <taxon>Vertebrata</taxon>
        <taxon>Euteleostomi</taxon>
        <taxon>Mammalia</taxon>
        <taxon>Eutheria</taxon>
        <taxon>Laurasiatheria</taxon>
        <taxon>Artiodactyla</taxon>
        <taxon>Whippomorpha</taxon>
        <taxon>Cetacea</taxon>
        <taxon>Odontoceti</taxon>
        <taxon>Delphinidae</taxon>
        <taxon>Sousa</taxon>
    </lineage>
</organism>
<keyword evidence="6" id="KW-0372">Hormone</keyword>
<accession>A0A484H137</accession>
<name>A0A484H137_SOUCH</name>
<evidence type="ECO:0000256" key="6">
    <source>
        <dbReference type="ARBA" id="ARBA00022702"/>
    </source>
</evidence>
<evidence type="ECO:0000256" key="7">
    <source>
        <dbReference type="ARBA" id="ARBA00023157"/>
    </source>
</evidence>
<dbReference type="InterPro" id="IPR016179">
    <property type="entry name" value="Insulin-like"/>
</dbReference>
<comment type="subunit">
    <text evidence="3">Heterodimer of a B chain and an A chain linked by two disulfide bonds.</text>
</comment>
<evidence type="ECO:0000256" key="4">
    <source>
        <dbReference type="ARBA" id="ARBA00022525"/>
    </source>
</evidence>
<feature type="region of interest" description="Disordered" evidence="10">
    <location>
        <begin position="63"/>
        <end position="85"/>
    </location>
</feature>
<evidence type="ECO:0000256" key="2">
    <source>
        <dbReference type="ARBA" id="ARBA00009034"/>
    </source>
</evidence>
<evidence type="ECO:0000256" key="8">
    <source>
        <dbReference type="ARBA" id="ARBA00037079"/>
    </source>
</evidence>
<evidence type="ECO:0000256" key="9">
    <source>
        <dbReference type="RuleBase" id="RU000406"/>
    </source>
</evidence>
<dbReference type="EMBL" id="QWLN02000859">
    <property type="protein sequence ID" value="TEA41854.1"/>
    <property type="molecule type" value="Genomic_DNA"/>
</dbReference>
<dbReference type="InterPro" id="IPR051042">
    <property type="entry name" value="Repro_Hormone_Insulin-like"/>
</dbReference>
<proteinExistence type="inferred from homology"/>
<keyword evidence="14" id="KW-1185">Reference proteome</keyword>
<dbReference type="GO" id="GO:0005179">
    <property type="term" value="F:hormone activity"/>
    <property type="evidence" value="ECO:0007669"/>
    <property type="project" value="UniProtKB-KW"/>
</dbReference>
<gene>
    <name evidence="13" type="ORF">DBR06_SOUSAS2410114</name>
</gene>
<evidence type="ECO:0000256" key="11">
    <source>
        <dbReference type="SAM" id="SignalP"/>
    </source>
</evidence>
<dbReference type="InterPro" id="IPR036438">
    <property type="entry name" value="Insulin-like_sf"/>
</dbReference>
<dbReference type="GO" id="GO:0005576">
    <property type="term" value="C:extracellular region"/>
    <property type="evidence" value="ECO:0007669"/>
    <property type="project" value="UniProtKB-SubCell"/>
</dbReference>
<evidence type="ECO:0000256" key="5">
    <source>
        <dbReference type="ARBA" id="ARBA00022685"/>
    </source>
</evidence>
<reference evidence="13 14" key="1">
    <citation type="journal article" date="2018" name="Genomics">
        <title>Molecular footprints of inshore aquatic adaptation in Indo-Pacific humpback dolphin (Sousa chinensis).</title>
        <authorList>
            <person name="Ming Y."/>
            <person name="Jian J."/>
            <person name="Yu F."/>
            <person name="Yu X."/>
            <person name="Wang J."/>
            <person name="Liu W."/>
        </authorList>
    </citation>
    <scope>NUCLEOTIDE SEQUENCE [LARGE SCALE GENOMIC DNA]</scope>
    <source>
        <strain evidence="13">MY-2018</strain>
        <tissue evidence="13">Skin</tissue>
    </source>
</reference>
<sequence>MPRQFLSHLLGVWLLLSQLPREISGQRTNDLIKACGRELVRLWVEICGSVSWGRTALSLEEPWLGSGPPAGESTQPPPPTSRSALPIEIMPPSITKDAETLKMLLEFVPNLPQELKATLSERQPSLRELQQSALKDSNFNFEEFKKIILNRQNEAEDKSLSELKNLGLDKHSRKKRLFRMTLSEKCCQVGCIRKDIARLC</sequence>
<dbReference type="SMART" id="SM00078">
    <property type="entry name" value="IlGF"/>
    <property type="match status" value="1"/>
</dbReference>
<feature type="chain" id="PRO_5019769172" description="Insulin-like domain-containing protein" evidence="11">
    <location>
        <begin position="26"/>
        <end position="200"/>
    </location>
</feature>
<evidence type="ECO:0000313" key="13">
    <source>
        <dbReference type="EMBL" id="TEA41854.1"/>
    </source>
</evidence>